<accession>A0AA47NRK2</accession>
<dbReference type="InterPro" id="IPR036179">
    <property type="entry name" value="Ig-like_dom_sf"/>
</dbReference>
<dbReference type="AlphaFoldDB" id="A0AA47NRK2"/>
<feature type="region of interest" description="Disordered" evidence="1">
    <location>
        <begin position="223"/>
        <end position="250"/>
    </location>
</feature>
<sequence>MGRQQAGSRTGDGSATGFGNRRVVRQVGFGNRRVNWITGNSTKVWQCCMLERFLFPQMCLPISEQEARPENKRLARLQVVATPSHPIVIEGQPVVLHCHASTSPPAVNWSWYRSSQSRSMYQFERNMVSTGRDLVISRSEESGLYACQADSLVLGISQLQASSDHHVYVVSMPTTGLALVDHLGLAGFGLSLLAWLVLLAALLWFARGGRCGAWCPALQDVTSSSTNNKGLTESKKAPGDGLPNAESQGDYMNYTRTNLAYTDLEPNSLNGNNTYSSLS</sequence>
<dbReference type="SMART" id="SM00409">
    <property type="entry name" value="IG"/>
    <property type="match status" value="1"/>
</dbReference>
<dbReference type="InterPro" id="IPR013783">
    <property type="entry name" value="Ig-like_fold"/>
</dbReference>
<feature type="transmembrane region" description="Helical" evidence="2">
    <location>
        <begin position="183"/>
        <end position="206"/>
    </location>
</feature>
<organism evidence="4 5">
    <name type="scientific">Merluccius polli</name>
    <name type="common">Benguela hake</name>
    <name type="synonym">Merluccius cadenati</name>
    <dbReference type="NCBI Taxonomy" id="89951"/>
    <lineage>
        <taxon>Eukaryota</taxon>
        <taxon>Metazoa</taxon>
        <taxon>Chordata</taxon>
        <taxon>Craniata</taxon>
        <taxon>Vertebrata</taxon>
        <taxon>Euteleostomi</taxon>
        <taxon>Actinopterygii</taxon>
        <taxon>Neopterygii</taxon>
        <taxon>Teleostei</taxon>
        <taxon>Neoteleostei</taxon>
        <taxon>Acanthomorphata</taxon>
        <taxon>Zeiogadaria</taxon>
        <taxon>Gadariae</taxon>
        <taxon>Gadiformes</taxon>
        <taxon>Gadoidei</taxon>
        <taxon>Merlucciidae</taxon>
        <taxon>Merluccius</taxon>
    </lineage>
</organism>
<dbReference type="InterPro" id="IPR007110">
    <property type="entry name" value="Ig-like_dom"/>
</dbReference>
<dbReference type="PROSITE" id="PS50835">
    <property type="entry name" value="IG_LIKE"/>
    <property type="match status" value="1"/>
</dbReference>
<keyword evidence="5" id="KW-1185">Reference proteome</keyword>
<dbReference type="EMBL" id="JAOPHQ010005611">
    <property type="protein sequence ID" value="KAK0134795.1"/>
    <property type="molecule type" value="Genomic_DNA"/>
</dbReference>
<evidence type="ECO:0000313" key="4">
    <source>
        <dbReference type="EMBL" id="KAK0134795.1"/>
    </source>
</evidence>
<dbReference type="Pfam" id="PF13927">
    <property type="entry name" value="Ig_3"/>
    <property type="match status" value="1"/>
</dbReference>
<evidence type="ECO:0000313" key="5">
    <source>
        <dbReference type="Proteomes" id="UP001174136"/>
    </source>
</evidence>
<feature type="domain" description="Ig-like" evidence="3">
    <location>
        <begin position="69"/>
        <end position="157"/>
    </location>
</feature>
<evidence type="ECO:0000256" key="2">
    <source>
        <dbReference type="SAM" id="Phobius"/>
    </source>
</evidence>
<proteinExistence type="predicted"/>
<name>A0AA47NRK2_MERPO</name>
<dbReference type="Proteomes" id="UP001174136">
    <property type="component" value="Unassembled WGS sequence"/>
</dbReference>
<reference evidence="4" key="1">
    <citation type="journal article" date="2023" name="Front. Mar. Sci.">
        <title>A new Merluccius polli reference genome to investigate the effects of global change in West African waters.</title>
        <authorList>
            <person name="Mateo J.L."/>
            <person name="Blanco-Fernandez C."/>
            <person name="Garcia-Vazquez E."/>
            <person name="Machado-Schiaffino G."/>
        </authorList>
    </citation>
    <scope>NUCLEOTIDE SEQUENCE</scope>
    <source>
        <strain evidence="4">C29</strain>
        <tissue evidence="4">Fin</tissue>
    </source>
</reference>
<comment type="caution">
    <text evidence="4">The sequence shown here is derived from an EMBL/GenBank/DDBJ whole genome shotgun (WGS) entry which is preliminary data.</text>
</comment>
<dbReference type="Gene3D" id="2.60.40.10">
    <property type="entry name" value="Immunoglobulins"/>
    <property type="match status" value="1"/>
</dbReference>
<evidence type="ECO:0000259" key="3">
    <source>
        <dbReference type="PROSITE" id="PS50835"/>
    </source>
</evidence>
<keyword evidence="2" id="KW-0472">Membrane</keyword>
<protein>
    <recommendedName>
        <fullName evidence="3">Ig-like domain-containing protein</fullName>
    </recommendedName>
</protein>
<evidence type="ECO:0000256" key="1">
    <source>
        <dbReference type="SAM" id="MobiDB-lite"/>
    </source>
</evidence>
<dbReference type="SUPFAM" id="SSF48726">
    <property type="entry name" value="Immunoglobulin"/>
    <property type="match status" value="1"/>
</dbReference>
<dbReference type="InterPro" id="IPR003599">
    <property type="entry name" value="Ig_sub"/>
</dbReference>
<gene>
    <name evidence="4" type="ORF">N1851_029577</name>
</gene>
<keyword evidence="2" id="KW-1133">Transmembrane helix</keyword>
<keyword evidence="2" id="KW-0812">Transmembrane</keyword>